<evidence type="ECO:0000256" key="1">
    <source>
        <dbReference type="SAM" id="MobiDB-lite"/>
    </source>
</evidence>
<dbReference type="InterPro" id="IPR056632">
    <property type="entry name" value="DUF7730"/>
</dbReference>
<feature type="domain" description="DUF7730" evidence="2">
    <location>
        <begin position="92"/>
        <end position="324"/>
    </location>
</feature>
<feature type="compositionally biased region" description="Polar residues" evidence="1">
    <location>
        <begin position="69"/>
        <end position="78"/>
    </location>
</feature>
<reference evidence="3" key="1">
    <citation type="submission" date="2021-07" db="EMBL/GenBank/DDBJ databases">
        <authorList>
            <person name="Durling M."/>
        </authorList>
    </citation>
    <scope>NUCLEOTIDE SEQUENCE</scope>
</reference>
<feature type="region of interest" description="Disordered" evidence="1">
    <location>
        <begin position="69"/>
        <end position="89"/>
    </location>
</feature>
<comment type="caution">
    <text evidence="3">The sequence shown here is derived from an EMBL/GenBank/DDBJ whole genome shotgun (WGS) entry which is preliminary data.</text>
</comment>
<dbReference type="PANTHER" id="PTHR38790">
    <property type="entry name" value="2EXR DOMAIN-CONTAINING PROTEIN-RELATED"/>
    <property type="match status" value="1"/>
</dbReference>
<gene>
    <name evidence="3" type="ORF">HYFRA_00002231</name>
</gene>
<organism evidence="3 4">
    <name type="scientific">Hymenoscyphus fraxineus</name>
    <dbReference type="NCBI Taxonomy" id="746836"/>
    <lineage>
        <taxon>Eukaryota</taxon>
        <taxon>Fungi</taxon>
        <taxon>Dikarya</taxon>
        <taxon>Ascomycota</taxon>
        <taxon>Pezizomycotina</taxon>
        <taxon>Leotiomycetes</taxon>
        <taxon>Helotiales</taxon>
        <taxon>Helotiaceae</taxon>
        <taxon>Hymenoscyphus</taxon>
    </lineage>
</organism>
<evidence type="ECO:0000313" key="3">
    <source>
        <dbReference type="EMBL" id="CAG8949102.1"/>
    </source>
</evidence>
<protein>
    <recommendedName>
        <fullName evidence="2">DUF7730 domain-containing protein</fullName>
    </recommendedName>
</protein>
<dbReference type="EMBL" id="CAJVRL010000001">
    <property type="protein sequence ID" value="CAG8949102.1"/>
    <property type="molecule type" value="Genomic_DNA"/>
</dbReference>
<dbReference type="OrthoDB" id="4757095at2759"/>
<evidence type="ECO:0000259" key="2">
    <source>
        <dbReference type="Pfam" id="PF24864"/>
    </source>
</evidence>
<dbReference type="Pfam" id="PF24864">
    <property type="entry name" value="DUF7730"/>
    <property type="match status" value="1"/>
</dbReference>
<dbReference type="Proteomes" id="UP000696280">
    <property type="component" value="Unassembled WGS sequence"/>
</dbReference>
<accession>A0A9N9PP60</accession>
<evidence type="ECO:0000313" key="4">
    <source>
        <dbReference type="Proteomes" id="UP000696280"/>
    </source>
</evidence>
<keyword evidence="4" id="KW-1185">Reference proteome</keyword>
<name>A0A9N9PP60_9HELO</name>
<proteinExistence type="predicted"/>
<dbReference type="AlphaFoldDB" id="A0A9N9PP60"/>
<sequence>MSDQNTLSFKSLKDPTVSKIKAWFKKHILRTPTSHRKVKIPNSNLNASRQFTGHGCVEIDNLPLKTQSHSQLLNTSHPPASRQDISRTQPDTQDHSLFISTLPLEIRLEIYSYVLKGYGNVQHIFLSEAKLVHMPCALPHTHTYFQNMLTRNDCACDHYDATHSKTVQNGWEVIPLMLSCRKVYLEFIEVLYSSTTFYLYISGATRFVASVPTSHLALASFRVSFMTEYPMYSRTQNQDVNLGIEGGQIVSEARWEACWATFSNVKVRWLIVEIHDYGVRLPEQRLLQPLQRVRAERVEVVLPWPEGLAITGDFRNAGFVVRRPPEGVNLMIHNDVDKHSEYVYRTPSWWKSRW</sequence>